<accession>A0A9D4QA03</accession>
<gene>
    <name evidence="2" type="ORF">HPB52_005936</name>
</gene>
<evidence type="ECO:0000313" key="2">
    <source>
        <dbReference type="EMBL" id="KAH7972050.1"/>
    </source>
</evidence>
<dbReference type="EMBL" id="JABSTV010001247">
    <property type="protein sequence ID" value="KAH7972050.1"/>
    <property type="molecule type" value="Genomic_DNA"/>
</dbReference>
<feature type="region of interest" description="Disordered" evidence="1">
    <location>
        <begin position="93"/>
        <end position="130"/>
    </location>
</feature>
<keyword evidence="3" id="KW-1185">Reference proteome</keyword>
<organism evidence="2 3">
    <name type="scientific">Rhipicephalus sanguineus</name>
    <name type="common">Brown dog tick</name>
    <name type="synonym">Ixodes sanguineus</name>
    <dbReference type="NCBI Taxonomy" id="34632"/>
    <lineage>
        <taxon>Eukaryota</taxon>
        <taxon>Metazoa</taxon>
        <taxon>Ecdysozoa</taxon>
        <taxon>Arthropoda</taxon>
        <taxon>Chelicerata</taxon>
        <taxon>Arachnida</taxon>
        <taxon>Acari</taxon>
        <taxon>Parasitiformes</taxon>
        <taxon>Ixodida</taxon>
        <taxon>Ixodoidea</taxon>
        <taxon>Ixodidae</taxon>
        <taxon>Rhipicephalinae</taxon>
        <taxon>Rhipicephalus</taxon>
        <taxon>Rhipicephalus</taxon>
    </lineage>
</organism>
<feature type="compositionally biased region" description="Polar residues" evidence="1">
    <location>
        <begin position="191"/>
        <end position="205"/>
    </location>
</feature>
<feature type="compositionally biased region" description="Low complexity" evidence="1">
    <location>
        <begin position="106"/>
        <end position="130"/>
    </location>
</feature>
<feature type="region of interest" description="Disordered" evidence="1">
    <location>
        <begin position="531"/>
        <end position="586"/>
    </location>
</feature>
<sequence length="652" mass="68139">MEHDASDRSSSCDAESSSSATVSVCDETEEPIELPANILAYVPGISGAKRCGGVASTVMDALWTGMRGADRGVSQPSPPLRCDWSATRRPFPRCGRWRGGGGGPVFGPRPSWRGRPPQRPFFGRRAGPPRFNPRGRNDAAFFGWQPSFNRGRAHHFYTTPYFDRDSPHQHGRRRPPLLPLPFLDDTAPQDADSSMTTSVSPCRPTTKSVLARQGAIEGDTDDAASASSEVVSLTEETAMSTASKTATTVVLTGTVVSGAAVTETSSVAARDDGARGQQPLTNWIRSVESCLNDAPVLTPASKDENAGDEPSLDLPTSAEVVDPCGGAEQRDREARPATTGEGVTDADCKMGQSPGSELTAAPLESCLNDASGLTPTPINCEDAGIEPSRDLPASAAVDDPCGSAEQQDPATRGEITDADYELGLTPGSAPTAVPVSFMCENGSTTAPCAAGSVSDNASVSLDPADSTPAPSTDSGESGKECSCVRSPSTVEDQSGGIGQVSNDYLLTAPTTNSVSLRHDTSASAENATVRDNAASHTDPFDSTAAPPQGSGGTRNEWSPVRSPTAHRGSVHGQALSDCPAVDNDDQCRGVTEEADDRMSLEMGCYEDAPDSQRPVVDDGLEYVLIASESGTADDDDVYVVCESRTLCAIQKM</sequence>
<feature type="region of interest" description="Disordered" evidence="1">
    <location>
        <begin position="295"/>
        <end position="435"/>
    </location>
</feature>
<reference evidence="2" key="2">
    <citation type="submission" date="2021-09" db="EMBL/GenBank/DDBJ databases">
        <authorList>
            <person name="Jia N."/>
            <person name="Wang J."/>
            <person name="Shi W."/>
            <person name="Du L."/>
            <person name="Sun Y."/>
            <person name="Zhan W."/>
            <person name="Jiang J."/>
            <person name="Wang Q."/>
            <person name="Zhang B."/>
            <person name="Ji P."/>
            <person name="Sakyi L.B."/>
            <person name="Cui X."/>
            <person name="Yuan T."/>
            <person name="Jiang B."/>
            <person name="Yang W."/>
            <person name="Lam T.T.-Y."/>
            <person name="Chang Q."/>
            <person name="Ding S."/>
            <person name="Wang X."/>
            <person name="Zhu J."/>
            <person name="Ruan X."/>
            <person name="Zhao L."/>
            <person name="Wei J."/>
            <person name="Que T."/>
            <person name="Du C."/>
            <person name="Cheng J."/>
            <person name="Dai P."/>
            <person name="Han X."/>
            <person name="Huang E."/>
            <person name="Gao Y."/>
            <person name="Liu J."/>
            <person name="Shao H."/>
            <person name="Ye R."/>
            <person name="Li L."/>
            <person name="Wei W."/>
            <person name="Wang X."/>
            <person name="Wang C."/>
            <person name="Huo Q."/>
            <person name="Li W."/>
            <person name="Guo W."/>
            <person name="Chen H."/>
            <person name="Chen S."/>
            <person name="Zhou L."/>
            <person name="Zhou L."/>
            <person name="Ni X."/>
            <person name="Tian J."/>
            <person name="Zhou Y."/>
            <person name="Sheng Y."/>
            <person name="Liu T."/>
            <person name="Pan Y."/>
            <person name="Xia L."/>
            <person name="Li J."/>
            <person name="Zhao F."/>
            <person name="Cao W."/>
        </authorList>
    </citation>
    <scope>NUCLEOTIDE SEQUENCE</scope>
    <source>
        <strain evidence="2">Rsan-2018</strain>
        <tissue evidence="2">Larvae</tissue>
    </source>
</reference>
<name>A0A9D4QA03_RHISA</name>
<dbReference type="Proteomes" id="UP000821837">
    <property type="component" value="Chromosome 11"/>
</dbReference>
<feature type="compositionally biased region" description="Low complexity" evidence="1">
    <location>
        <begin position="8"/>
        <end position="25"/>
    </location>
</feature>
<comment type="caution">
    <text evidence="2">The sequence shown here is derived from an EMBL/GenBank/DDBJ whole genome shotgun (WGS) entry which is preliminary data.</text>
</comment>
<feature type="region of interest" description="Disordered" evidence="1">
    <location>
        <begin position="448"/>
        <end position="504"/>
    </location>
</feature>
<feature type="region of interest" description="Disordered" evidence="1">
    <location>
        <begin position="1"/>
        <end position="26"/>
    </location>
</feature>
<feature type="region of interest" description="Disordered" evidence="1">
    <location>
        <begin position="184"/>
        <end position="205"/>
    </location>
</feature>
<proteinExistence type="predicted"/>
<reference evidence="2" key="1">
    <citation type="journal article" date="2020" name="Cell">
        <title>Large-Scale Comparative Analyses of Tick Genomes Elucidate Their Genetic Diversity and Vector Capacities.</title>
        <authorList>
            <consortium name="Tick Genome and Microbiome Consortium (TIGMIC)"/>
            <person name="Jia N."/>
            <person name="Wang J."/>
            <person name="Shi W."/>
            <person name="Du L."/>
            <person name="Sun Y."/>
            <person name="Zhan W."/>
            <person name="Jiang J.F."/>
            <person name="Wang Q."/>
            <person name="Zhang B."/>
            <person name="Ji P."/>
            <person name="Bell-Sakyi L."/>
            <person name="Cui X.M."/>
            <person name="Yuan T.T."/>
            <person name="Jiang B.G."/>
            <person name="Yang W.F."/>
            <person name="Lam T.T."/>
            <person name="Chang Q.C."/>
            <person name="Ding S.J."/>
            <person name="Wang X.J."/>
            <person name="Zhu J.G."/>
            <person name="Ruan X.D."/>
            <person name="Zhao L."/>
            <person name="Wei J.T."/>
            <person name="Ye R.Z."/>
            <person name="Que T.C."/>
            <person name="Du C.H."/>
            <person name="Zhou Y.H."/>
            <person name="Cheng J.X."/>
            <person name="Dai P.F."/>
            <person name="Guo W.B."/>
            <person name="Han X.H."/>
            <person name="Huang E.J."/>
            <person name="Li L.F."/>
            <person name="Wei W."/>
            <person name="Gao Y.C."/>
            <person name="Liu J.Z."/>
            <person name="Shao H.Z."/>
            <person name="Wang X."/>
            <person name="Wang C.C."/>
            <person name="Yang T.C."/>
            <person name="Huo Q.B."/>
            <person name="Li W."/>
            <person name="Chen H.Y."/>
            <person name="Chen S.E."/>
            <person name="Zhou L.G."/>
            <person name="Ni X.B."/>
            <person name="Tian J.H."/>
            <person name="Sheng Y."/>
            <person name="Liu T."/>
            <person name="Pan Y.S."/>
            <person name="Xia L.Y."/>
            <person name="Li J."/>
            <person name="Zhao F."/>
            <person name="Cao W.C."/>
        </authorList>
    </citation>
    <scope>NUCLEOTIDE SEQUENCE</scope>
    <source>
        <strain evidence="2">Rsan-2018</strain>
    </source>
</reference>
<dbReference type="AlphaFoldDB" id="A0A9D4QA03"/>
<evidence type="ECO:0000256" key="1">
    <source>
        <dbReference type="SAM" id="MobiDB-lite"/>
    </source>
</evidence>
<protein>
    <submittedName>
        <fullName evidence="2">Uncharacterized protein</fullName>
    </submittedName>
</protein>
<evidence type="ECO:0000313" key="3">
    <source>
        <dbReference type="Proteomes" id="UP000821837"/>
    </source>
</evidence>